<dbReference type="EMBL" id="JAQGLA010000002">
    <property type="protein sequence ID" value="MDA3624141.1"/>
    <property type="molecule type" value="Genomic_DNA"/>
</dbReference>
<dbReference type="RefSeq" id="WP_270946706.1">
    <property type="nucleotide sequence ID" value="NZ_JAQGLA010000002.1"/>
</dbReference>
<name>A0ABT4UQY7_9PSEU</name>
<organism evidence="2 3">
    <name type="scientific">Saccharopolyspora oryzae</name>
    <dbReference type="NCBI Taxonomy" id="2997343"/>
    <lineage>
        <taxon>Bacteria</taxon>
        <taxon>Bacillati</taxon>
        <taxon>Actinomycetota</taxon>
        <taxon>Actinomycetes</taxon>
        <taxon>Pseudonocardiales</taxon>
        <taxon>Pseudonocardiaceae</taxon>
        <taxon>Saccharopolyspora</taxon>
    </lineage>
</organism>
<dbReference type="SUPFAM" id="SSF55729">
    <property type="entry name" value="Acyl-CoA N-acyltransferases (Nat)"/>
    <property type="match status" value="1"/>
</dbReference>
<evidence type="ECO:0000259" key="1">
    <source>
        <dbReference type="PROSITE" id="PS51186"/>
    </source>
</evidence>
<dbReference type="PROSITE" id="PS51186">
    <property type="entry name" value="GNAT"/>
    <property type="match status" value="1"/>
</dbReference>
<dbReference type="PANTHER" id="PTHR43792">
    <property type="entry name" value="GNAT FAMILY, PUTATIVE (AFU_ORTHOLOGUE AFUA_3G00765)-RELATED-RELATED"/>
    <property type="match status" value="1"/>
</dbReference>
<dbReference type="Gene3D" id="3.40.630.30">
    <property type="match status" value="1"/>
</dbReference>
<dbReference type="InterPro" id="IPR016181">
    <property type="entry name" value="Acyl_CoA_acyltransferase"/>
</dbReference>
<gene>
    <name evidence="2" type="ORF">OU415_01765</name>
</gene>
<proteinExistence type="predicted"/>
<accession>A0ABT4UQY7</accession>
<dbReference type="InterPro" id="IPR051531">
    <property type="entry name" value="N-acetyltransferase"/>
</dbReference>
<comment type="caution">
    <text evidence="2">The sequence shown here is derived from an EMBL/GenBank/DDBJ whole genome shotgun (WGS) entry which is preliminary data.</text>
</comment>
<feature type="domain" description="N-acetyltransferase" evidence="1">
    <location>
        <begin position="15"/>
        <end position="172"/>
    </location>
</feature>
<dbReference type="Pfam" id="PF13302">
    <property type="entry name" value="Acetyltransf_3"/>
    <property type="match status" value="1"/>
</dbReference>
<dbReference type="InterPro" id="IPR000182">
    <property type="entry name" value="GNAT_dom"/>
</dbReference>
<evidence type="ECO:0000313" key="2">
    <source>
        <dbReference type="EMBL" id="MDA3624141.1"/>
    </source>
</evidence>
<dbReference type="PANTHER" id="PTHR43792:SF1">
    <property type="entry name" value="N-ACETYLTRANSFERASE DOMAIN-CONTAINING PROTEIN"/>
    <property type="match status" value="1"/>
</dbReference>
<sequence length="174" mass="19071">MKGRVAPPVLRTDRLTLEPLRADHAEEMSEVLAAPELYDFIGGVPLTATELRARYERMLAGSPDPEVSWCNWVIRLRAEDCLVGAVQATISPGYPGPAAQIAWMVGTPWQKRGIAKEAALALVDWLRQLPVRCVIAHVHPRHRASAAVAEAAGLSPTPDTHDGEIMWRLVLDTV</sequence>
<keyword evidence="3" id="KW-1185">Reference proteome</keyword>
<evidence type="ECO:0000313" key="3">
    <source>
        <dbReference type="Proteomes" id="UP001210380"/>
    </source>
</evidence>
<dbReference type="Proteomes" id="UP001210380">
    <property type="component" value="Unassembled WGS sequence"/>
</dbReference>
<reference evidence="2 3" key="1">
    <citation type="submission" date="2022-11" db="EMBL/GenBank/DDBJ databases">
        <title>Draft genome sequence of Saccharopolyspora sp. WRP15-2 isolated from rhizosphere soils of wild rice in Thailand.</title>
        <authorList>
            <person name="Duangmal K."/>
            <person name="Kammanee S."/>
            <person name="Muangham S."/>
        </authorList>
    </citation>
    <scope>NUCLEOTIDE SEQUENCE [LARGE SCALE GENOMIC DNA]</scope>
    <source>
        <strain evidence="2 3">WRP15-2</strain>
    </source>
</reference>
<protein>
    <submittedName>
        <fullName evidence="2">GNAT family N-acetyltransferase</fullName>
    </submittedName>
</protein>